<gene>
    <name evidence="3" type="ORF">A9C11_27615</name>
</gene>
<feature type="domain" description="ChsH2 C-terminal OB-fold" evidence="1">
    <location>
        <begin position="53"/>
        <end position="117"/>
    </location>
</feature>
<accession>A0A1A9KK73</accession>
<dbReference type="Proteomes" id="UP000077748">
    <property type="component" value="Chromosome"/>
</dbReference>
<dbReference type="InterPro" id="IPR022002">
    <property type="entry name" value="ChsH2_Znr"/>
</dbReference>
<organism evidence="3 4">
    <name type="scientific">Pseudomonas citronellolis</name>
    <dbReference type="NCBI Taxonomy" id="53408"/>
    <lineage>
        <taxon>Bacteria</taxon>
        <taxon>Pseudomonadati</taxon>
        <taxon>Pseudomonadota</taxon>
        <taxon>Gammaproteobacteria</taxon>
        <taxon>Pseudomonadales</taxon>
        <taxon>Pseudomonadaceae</taxon>
        <taxon>Pseudomonas</taxon>
    </lineage>
</organism>
<dbReference type="Gene3D" id="6.10.30.10">
    <property type="match status" value="1"/>
</dbReference>
<evidence type="ECO:0000313" key="3">
    <source>
        <dbReference type="EMBL" id="ANI17520.1"/>
    </source>
</evidence>
<dbReference type="EMBL" id="CP015878">
    <property type="protein sequence ID" value="ANI17520.1"/>
    <property type="molecule type" value="Genomic_DNA"/>
</dbReference>
<dbReference type="Pfam" id="PF01796">
    <property type="entry name" value="OB_ChsH2_C"/>
    <property type="match status" value="1"/>
</dbReference>
<dbReference type="Pfam" id="PF12172">
    <property type="entry name" value="zf-ChsH2"/>
    <property type="match status" value="1"/>
</dbReference>
<evidence type="ECO:0000313" key="4">
    <source>
        <dbReference type="Proteomes" id="UP000077748"/>
    </source>
</evidence>
<sequence length="143" mass="15721">MRSQTVKGIGADGEYWAALAQGKLKMQQCDGCGQWNWPAVWRCGECGGWAQSWHEVQPHGRIYSWTRSWYDFGGPRDLPVPYVSVVVELDGAGGKRLLGTLEVGEREPAIGLAVTARPRADEFEGEALLSLRWSLDASAGEGR</sequence>
<dbReference type="PANTHER" id="PTHR34075">
    <property type="entry name" value="BLR3430 PROTEIN"/>
    <property type="match status" value="1"/>
</dbReference>
<dbReference type="AlphaFoldDB" id="A0A1A9KK73"/>
<dbReference type="InterPro" id="IPR052513">
    <property type="entry name" value="Thioester_dehydratase-like"/>
</dbReference>
<dbReference type="PANTHER" id="PTHR34075:SF5">
    <property type="entry name" value="BLR3430 PROTEIN"/>
    <property type="match status" value="1"/>
</dbReference>
<reference evidence="3 4" key="1">
    <citation type="submission" date="2016-05" db="EMBL/GenBank/DDBJ databases">
        <title>Genome Sequence of Pseudomonas citronellolis Strain SJTE-3, an Estrogens and Persistent Organic Pollutants degradation strain.</title>
        <authorList>
            <person name="Liang R."/>
        </authorList>
    </citation>
    <scope>NUCLEOTIDE SEQUENCE [LARGE SCALE GENOMIC DNA]</scope>
    <source>
        <strain evidence="3 4">SJTE-3</strain>
    </source>
</reference>
<proteinExistence type="predicted"/>
<evidence type="ECO:0008006" key="5">
    <source>
        <dbReference type="Google" id="ProtNLM"/>
    </source>
</evidence>
<feature type="domain" description="ChsH2 rubredoxin-like zinc ribbon" evidence="2">
    <location>
        <begin position="16"/>
        <end position="48"/>
    </location>
</feature>
<name>A0A1A9KK73_9PSED</name>
<dbReference type="InterPro" id="IPR012340">
    <property type="entry name" value="NA-bd_OB-fold"/>
</dbReference>
<dbReference type="InterPro" id="IPR002878">
    <property type="entry name" value="ChsH2_C"/>
</dbReference>
<dbReference type="SUPFAM" id="SSF50249">
    <property type="entry name" value="Nucleic acid-binding proteins"/>
    <property type="match status" value="1"/>
</dbReference>
<evidence type="ECO:0000259" key="1">
    <source>
        <dbReference type="Pfam" id="PF01796"/>
    </source>
</evidence>
<evidence type="ECO:0000259" key="2">
    <source>
        <dbReference type="Pfam" id="PF12172"/>
    </source>
</evidence>
<protein>
    <recommendedName>
        <fullName evidence="5">DNA-binding protein</fullName>
    </recommendedName>
</protein>